<feature type="compositionally biased region" description="Basic and acidic residues" evidence="1">
    <location>
        <begin position="260"/>
        <end position="278"/>
    </location>
</feature>
<keyword evidence="5" id="KW-1185">Reference proteome</keyword>
<evidence type="ECO:0000256" key="1">
    <source>
        <dbReference type="SAM" id="MobiDB-lite"/>
    </source>
</evidence>
<feature type="transmembrane region" description="Helical" evidence="2">
    <location>
        <begin position="369"/>
        <end position="390"/>
    </location>
</feature>
<dbReference type="OrthoDB" id="9451547at2759"/>
<keyword evidence="2" id="KW-0472">Membrane</keyword>
<dbReference type="AlphaFoldDB" id="A0A8S0VRB4"/>
<feature type="region of interest" description="Disordered" evidence="1">
    <location>
        <begin position="258"/>
        <end position="278"/>
    </location>
</feature>
<dbReference type="Proteomes" id="UP000467700">
    <property type="component" value="Unassembled WGS sequence"/>
</dbReference>
<protein>
    <submittedName>
        <fullName evidence="4">Uncharacterized protein</fullName>
    </submittedName>
</protein>
<evidence type="ECO:0000256" key="3">
    <source>
        <dbReference type="SAM" id="SignalP"/>
    </source>
</evidence>
<keyword evidence="2" id="KW-0812">Transmembrane</keyword>
<proteinExistence type="predicted"/>
<feature type="signal peptide" evidence="3">
    <location>
        <begin position="1"/>
        <end position="20"/>
    </location>
</feature>
<feature type="transmembrane region" description="Helical" evidence="2">
    <location>
        <begin position="431"/>
        <end position="452"/>
    </location>
</feature>
<organism evidence="4 5">
    <name type="scientific">Cyclocybe aegerita</name>
    <name type="common">Black poplar mushroom</name>
    <name type="synonym">Agrocybe aegerita</name>
    <dbReference type="NCBI Taxonomy" id="1973307"/>
    <lineage>
        <taxon>Eukaryota</taxon>
        <taxon>Fungi</taxon>
        <taxon>Dikarya</taxon>
        <taxon>Basidiomycota</taxon>
        <taxon>Agaricomycotina</taxon>
        <taxon>Agaricomycetes</taxon>
        <taxon>Agaricomycetidae</taxon>
        <taxon>Agaricales</taxon>
        <taxon>Agaricineae</taxon>
        <taxon>Bolbitiaceae</taxon>
        <taxon>Cyclocybe</taxon>
    </lineage>
</organism>
<name>A0A8S0VRB4_CYCAE</name>
<keyword evidence="2" id="KW-1133">Transmembrane helix</keyword>
<feature type="transmembrane region" description="Helical" evidence="2">
    <location>
        <begin position="402"/>
        <end position="425"/>
    </location>
</feature>
<evidence type="ECO:0000256" key="2">
    <source>
        <dbReference type="SAM" id="Phobius"/>
    </source>
</evidence>
<dbReference type="EMBL" id="CACVBS010000037">
    <property type="protein sequence ID" value="CAA7262885.1"/>
    <property type="molecule type" value="Genomic_DNA"/>
</dbReference>
<gene>
    <name evidence="4" type="ORF">AAE3_LOCUS5223</name>
</gene>
<evidence type="ECO:0000313" key="5">
    <source>
        <dbReference type="Proteomes" id="UP000467700"/>
    </source>
</evidence>
<comment type="caution">
    <text evidence="4">The sequence shown here is derived from an EMBL/GenBank/DDBJ whole genome shotgun (WGS) entry which is preliminary data.</text>
</comment>
<reference evidence="4 5" key="1">
    <citation type="submission" date="2020-01" db="EMBL/GenBank/DDBJ databases">
        <authorList>
            <person name="Gupta K D."/>
        </authorList>
    </citation>
    <scope>NUCLEOTIDE SEQUENCE [LARGE SCALE GENOMIC DNA]</scope>
</reference>
<dbReference type="PANTHER" id="PTHR35043">
    <property type="entry name" value="TRANSCRIPTION FACTOR DOMAIN-CONTAINING PROTEIN"/>
    <property type="match status" value="1"/>
</dbReference>
<accession>A0A8S0VRB4</accession>
<evidence type="ECO:0000313" key="4">
    <source>
        <dbReference type="EMBL" id="CAA7262885.1"/>
    </source>
</evidence>
<keyword evidence="3" id="KW-0732">Signal</keyword>
<dbReference type="PANTHER" id="PTHR35043:SF7">
    <property type="entry name" value="TRANSCRIPTION FACTOR DOMAIN-CONTAINING PROTEIN"/>
    <property type="match status" value="1"/>
</dbReference>
<feature type="chain" id="PRO_5035853127" evidence="3">
    <location>
        <begin position="21"/>
        <end position="519"/>
    </location>
</feature>
<sequence length="519" mass="58923">MPLLIALTCYLLSQFRSSTGAALPLSSIPPTQLSPREDLAGDINPANERHLISIIWNCLTTIFLCTWVSVHQNVPPLEDSRATKLGRRLQAMVWTLIVPELTLALAARQHFSARRVAKTFHDQGWTMTHGFFLIMGGFRLYRGDMDLGVICSADQIQQLHERDEIDLPYGPEFLEEIEDKSKADGLTKLITVVQTFWFILQCATRLLQHLELTKLEIITLALASLNGLVFLLWLKKPLNVQHHIKLYLKMHAPTPARSIRTTERTDTKESLDQESKASSEDITLNKALESIQESIMSYGKETKEFLLAFTIPERNVFDDAIRWYFWCELHTVFEPLTSHLGSRETGPWINSVSAYYDGMETPPTKRELTVIYAILAIVNGLFGALHCIAWHSTFPTDIERDLWRALSFAITVIPVAFLVCASLIIGATNALYWQGSNLYLYLMVHYFGVCVYKPHSPYMLARRAISLVVSVNRLSYLRAAAFSLSPLPLLDGYNSLQFLHKPPIKGRVTRRTTWVTKIS</sequence>